<dbReference type="SUPFAM" id="SSF52283">
    <property type="entry name" value="Formate/glycerate dehydrogenase catalytic domain-like"/>
    <property type="match status" value="1"/>
</dbReference>
<dbReference type="FunFam" id="3.40.50.720:FF:000462">
    <property type="entry name" value="Glyoxylate reductase (NADP+)"/>
    <property type="match status" value="1"/>
</dbReference>
<dbReference type="AlphaFoldDB" id="A0A2M8QED8"/>
<dbReference type="Pfam" id="PF02826">
    <property type="entry name" value="2-Hacid_dh_C"/>
    <property type="match status" value="1"/>
</dbReference>
<dbReference type="InterPro" id="IPR006139">
    <property type="entry name" value="D-isomer_2_OHA_DH_cat_dom"/>
</dbReference>
<comment type="caution">
    <text evidence="6">The sequence shown here is derived from an EMBL/GenBank/DDBJ whole genome shotgun (WGS) entry which is preliminary data.</text>
</comment>
<keyword evidence="2 3" id="KW-0560">Oxidoreductase</keyword>
<dbReference type="PANTHER" id="PTHR10996:SF283">
    <property type="entry name" value="GLYOXYLATE_HYDROXYPYRUVATE REDUCTASE B"/>
    <property type="match status" value="1"/>
</dbReference>
<feature type="domain" description="D-isomer specific 2-hydroxyacid dehydrogenase NAD-binding" evidence="5">
    <location>
        <begin position="111"/>
        <end position="288"/>
    </location>
</feature>
<dbReference type="InterPro" id="IPR029752">
    <property type="entry name" value="D-isomer_DH_CS1"/>
</dbReference>
<dbReference type="InterPro" id="IPR050223">
    <property type="entry name" value="D-isomer_2-hydroxyacid_DH"/>
</dbReference>
<dbReference type="InterPro" id="IPR006140">
    <property type="entry name" value="D-isomer_DH_NAD-bd"/>
</dbReference>
<dbReference type="Proteomes" id="UP000230790">
    <property type="component" value="Unassembled WGS sequence"/>
</dbReference>
<dbReference type="EMBL" id="PGTN01000022">
    <property type="protein sequence ID" value="PJF48164.1"/>
    <property type="molecule type" value="Genomic_DNA"/>
</dbReference>
<dbReference type="Pfam" id="PF00389">
    <property type="entry name" value="2-Hacid_dh"/>
    <property type="match status" value="1"/>
</dbReference>
<feature type="domain" description="D-isomer specific 2-hydroxyacid dehydrogenase catalytic" evidence="4">
    <location>
        <begin position="8"/>
        <end position="320"/>
    </location>
</feature>
<dbReference type="PANTHER" id="PTHR10996">
    <property type="entry name" value="2-HYDROXYACID DEHYDROGENASE-RELATED"/>
    <property type="match status" value="1"/>
</dbReference>
<dbReference type="GO" id="GO:0030267">
    <property type="term" value="F:glyoxylate reductase (NADPH) activity"/>
    <property type="evidence" value="ECO:0007669"/>
    <property type="project" value="TreeGrafter"/>
</dbReference>
<accession>A0A2M8QED8</accession>
<proteinExistence type="inferred from homology"/>
<comment type="similarity">
    <text evidence="1 3">Belongs to the D-isomer specific 2-hydroxyacid dehydrogenase family.</text>
</comment>
<dbReference type="GO" id="GO:0051287">
    <property type="term" value="F:NAD binding"/>
    <property type="evidence" value="ECO:0007669"/>
    <property type="project" value="InterPro"/>
</dbReference>
<dbReference type="InterPro" id="IPR036291">
    <property type="entry name" value="NAD(P)-bd_dom_sf"/>
</dbReference>
<name>A0A2M8QED8_9CHLR</name>
<protein>
    <submittedName>
        <fullName evidence="6">D-glycerate dehydrogenase</fullName>
    </submittedName>
</protein>
<organism evidence="6 7">
    <name type="scientific">Candidatus Thermofonsia Clade 3 bacterium</name>
    <dbReference type="NCBI Taxonomy" id="2364212"/>
    <lineage>
        <taxon>Bacteria</taxon>
        <taxon>Bacillati</taxon>
        <taxon>Chloroflexota</taxon>
        <taxon>Candidatus Thermofontia</taxon>
        <taxon>Candidatus Thermofonsia Clade 3</taxon>
    </lineage>
</organism>
<evidence type="ECO:0000256" key="2">
    <source>
        <dbReference type="ARBA" id="ARBA00023002"/>
    </source>
</evidence>
<evidence type="ECO:0000313" key="7">
    <source>
        <dbReference type="Proteomes" id="UP000230790"/>
    </source>
</evidence>
<sequence>MSKPRAFISRRIPQPAIDLIAAACDYGIWDDWMAAPRDVFLREAAQSDGVLVMPSEQINEEFLDAAPRVKIVANMAVGYDNIDVPALTRRGVLATNTPDVLTETTADIAWALLMAAARRVVEGHKTIEAGQWGAWHPFYMLGQDVYGATLGIVGAGRIGAAVARRAKAFNMRVLYHNRRRAPHLEVALGAEYRAFDDLLRESDFVVMTAPLTDETRGLFGAREFALMKDTAVFVNVARGGVVKEADLVEALKRGRPWAAGLDVFEVEPTPKDNPLFELPNFVGTPHIGSATLRTRTAMAMLAAQNLVNVLTGKPPLTPINALPNRV</sequence>
<gene>
    <name evidence="6" type="ORF">CUN48_04905</name>
</gene>
<dbReference type="CDD" id="cd05301">
    <property type="entry name" value="GDH"/>
    <property type="match status" value="1"/>
</dbReference>
<dbReference type="PROSITE" id="PS00065">
    <property type="entry name" value="D_2_HYDROXYACID_DH_1"/>
    <property type="match status" value="1"/>
</dbReference>
<evidence type="ECO:0000313" key="6">
    <source>
        <dbReference type="EMBL" id="PJF48164.1"/>
    </source>
</evidence>
<evidence type="ECO:0000259" key="4">
    <source>
        <dbReference type="Pfam" id="PF00389"/>
    </source>
</evidence>
<dbReference type="GO" id="GO:0005829">
    <property type="term" value="C:cytosol"/>
    <property type="evidence" value="ECO:0007669"/>
    <property type="project" value="TreeGrafter"/>
</dbReference>
<evidence type="ECO:0000256" key="3">
    <source>
        <dbReference type="RuleBase" id="RU003719"/>
    </source>
</evidence>
<evidence type="ECO:0000259" key="5">
    <source>
        <dbReference type="Pfam" id="PF02826"/>
    </source>
</evidence>
<dbReference type="SUPFAM" id="SSF51735">
    <property type="entry name" value="NAD(P)-binding Rossmann-fold domains"/>
    <property type="match status" value="1"/>
</dbReference>
<evidence type="ECO:0000256" key="1">
    <source>
        <dbReference type="ARBA" id="ARBA00005854"/>
    </source>
</evidence>
<reference evidence="6 7" key="1">
    <citation type="submission" date="2017-11" db="EMBL/GenBank/DDBJ databases">
        <title>Evolution of Phototrophy in the Chloroflexi Phylum Driven by Horizontal Gene Transfer.</title>
        <authorList>
            <person name="Ward L.M."/>
            <person name="Hemp J."/>
            <person name="Shih P.M."/>
            <person name="Mcglynn S.E."/>
            <person name="Fischer W."/>
        </authorList>
    </citation>
    <scope>NUCLEOTIDE SEQUENCE [LARGE SCALE GENOMIC DNA]</scope>
    <source>
        <strain evidence="6">JP3_7</strain>
    </source>
</reference>
<dbReference type="GO" id="GO:0016618">
    <property type="term" value="F:hydroxypyruvate reductase [NAD(P)H] activity"/>
    <property type="evidence" value="ECO:0007669"/>
    <property type="project" value="TreeGrafter"/>
</dbReference>
<dbReference type="Gene3D" id="3.40.50.720">
    <property type="entry name" value="NAD(P)-binding Rossmann-like Domain"/>
    <property type="match status" value="2"/>
</dbReference>